<feature type="region of interest" description="Disordered" evidence="5">
    <location>
        <begin position="1474"/>
        <end position="1497"/>
    </location>
</feature>
<feature type="chain" id="PRO_5046508312" evidence="7">
    <location>
        <begin position="45"/>
        <end position="1652"/>
    </location>
</feature>
<reference evidence="9" key="1">
    <citation type="submission" date="2022-06" db="EMBL/GenBank/DDBJ databases">
        <title>Antifungal cultures and metabolites of lactic acid bacteria for use in dairy fermentations.</title>
        <authorList>
            <person name="Zhao Z."/>
            <person name="Gaenzle M."/>
        </authorList>
    </citation>
    <scope>NUCLEOTIDE SEQUENCE</scope>
    <source>
        <strain evidence="9">FUA3126</strain>
    </source>
</reference>
<feature type="compositionally biased region" description="Low complexity" evidence="5">
    <location>
        <begin position="1317"/>
        <end position="1429"/>
    </location>
</feature>
<feature type="domain" description="Gram-positive cocci surface proteins LPxTG" evidence="8">
    <location>
        <begin position="1619"/>
        <end position="1652"/>
    </location>
</feature>
<evidence type="ECO:0000259" key="8">
    <source>
        <dbReference type="PROSITE" id="PS50847"/>
    </source>
</evidence>
<dbReference type="Proteomes" id="UP001152867">
    <property type="component" value="Unassembled WGS sequence"/>
</dbReference>
<feature type="compositionally biased region" description="Low complexity" evidence="5">
    <location>
        <begin position="1474"/>
        <end position="1491"/>
    </location>
</feature>
<feature type="region of interest" description="Disordered" evidence="5">
    <location>
        <begin position="50"/>
        <end position="176"/>
    </location>
</feature>
<evidence type="ECO:0000256" key="1">
    <source>
        <dbReference type="ARBA" id="ARBA00022512"/>
    </source>
</evidence>
<feature type="compositionally biased region" description="Low complexity" evidence="5">
    <location>
        <begin position="130"/>
        <end position="171"/>
    </location>
</feature>
<keyword evidence="2" id="KW-0964">Secreted</keyword>
<evidence type="ECO:0000256" key="5">
    <source>
        <dbReference type="SAM" id="MobiDB-lite"/>
    </source>
</evidence>
<dbReference type="Pfam" id="PF00746">
    <property type="entry name" value="Gram_pos_anchor"/>
    <property type="match status" value="1"/>
</dbReference>
<dbReference type="NCBIfam" id="TIGR03715">
    <property type="entry name" value="KxYKxGKxW"/>
    <property type="match status" value="1"/>
</dbReference>
<evidence type="ECO:0000256" key="6">
    <source>
        <dbReference type="SAM" id="Phobius"/>
    </source>
</evidence>
<feature type="compositionally biased region" description="Polar residues" evidence="5">
    <location>
        <begin position="1437"/>
        <end position="1446"/>
    </location>
</feature>
<dbReference type="PRINTS" id="PR01217">
    <property type="entry name" value="PRICHEXTENSN"/>
</dbReference>
<dbReference type="Pfam" id="PF19258">
    <property type="entry name" value="KxYKxGKxW_sig"/>
    <property type="match status" value="1"/>
</dbReference>
<dbReference type="InterPro" id="IPR013320">
    <property type="entry name" value="ConA-like_dom_sf"/>
</dbReference>
<name>A0ABT6DCX0_9LACO</name>
<organism evidence="9 10">
    <name type="scientific">Furfurilactobacillus milii</name>
    <dbReference type="NCBI Taxonomy" id="2888272"/>
    <lineage>
        <taxon>Bacteria</taxon>
        <taxon>Bacillati</taxon>
        <taxon>Bacillota</taxon>
        <taxon>Bacilli</taxon>
        <taxon>Lactobacillales</taxon>
        <taxon>Lactobacillaceae</taxon>
        <taxon>Furfurilactobacillus</taxon>
    </lineage>
</organism>
<dbReference type="Pfam" id="PF18483">
    <property type="entry name" value="Lectin_L-type_dom"/>
    <property type="match status" value="1"/>
</dbReference>
<evidence type="ECO:0000256" key="7">
    <source>
        <dbReference type="SAM" id="SignalP"/>
    </source>
</evidence>
<keyword evidence="3 7" id="KW-0732">Signal</keyword>
<comment type="caution">
    <text evidence="9">The sequence shown here is derived from an EMBL/GenBank/DDBJ whole genome shotgun (WGS) entry which is preliminary data.</text>
</comment>
<feature type="compositionally biased region" description="Low complexity" evidence="5">
    <location>
        <begin position="1447"/>
        <end position="1461"/>
    </location>
</feature>
<dbReference type="NCBIfam" id="TIGR01167">
    <property type="entry name" value="LPXTG_anchor"/>
    <property type="match status" value="1"/>
</dbReference>
<keyword evidence="4" id="KW-0572">Peptidoglycan-anchor</keyword>
<protein>
    <submittedName>
        <fullName evidence="9">KxYKxGKxW signal peptide domain-containing protein</fullName>
    </submittedName>
</protein>
<keyword evidence="10" id="KW-1185">Reference proteome</keyword>
<proteinExistence type="predicted"/>
<dbReference type="InterPro" id="IPR022263">
    <property type="entry name" value="KxYKxGKxW"/>
</dbReference>
<sequence length="1652" mass="175148">MSYKHMQPETKLHYRMYKDGKNWVFAAVALAFFGVGAMTTTAHAADVTTTDQAPVEKPASAPASQASSAAASQTSAGSEKASTASEAASVASSAKSDTASNSDAAKNTTNEVESGTTSTASADKSDTKVSDQQSQDSADGSSSVKSDAQSVTSVASQASQSSQSTAQSVTSYNTKDSQASDFVAKDVGSQSTSQVSSSDTSVAKAPNLEFSVDTSSENVASAVDSTNTQSKPKTSVDKTTIAPDGQTVTISPSNFDSFFKVNGDARYADGKVTLTSKGGQSGNITLLNQLNPNYGFTVNGGVSMSLDGQSSNADGISFIFHPGNNNMVGGTGGELGIAGLPNSFGFKIDNYYNGDDTNVHPEFYPDPSRDRSGQRLADDIWYFGTDYKSANDFYNEHIKDITDKKISMNFDGMNEYFREQHAYGAFEYTNSQGVAATYGGPNGTVYPQGFYNDEAVNPANDALDYQALNHRDDTKELGGIYTAAIGDSKIATTDQHAGPKRVLTPSVTNGTTIPIHMVYEPLEIPQKDANGKEILNADGTQAVKTEHIMTVTYGGPSDKLDAAGNPVVGSDGKVVTVPGIQDLTTWSIDVTPWLTKNADGTYAPLSFAMAASTGASYNIQNMNYESFRYVSEAVVNVKYEVLNPDGTKSLISHTAYDNDELVTKDEAKPEGSDSYIPTSFQKSYKVGQSYAIGPVELQGYKLAVDGIPTNVSGTAGVLNDDVIFTYTVSDKDTTQLIPYNATTGKPDGLIAKLPIINLSGVTGQENVMDSGNLDKAPEGYTLVSVNEAANYPAIAEKLGKTGLGYTLQNHADGTVSAEVQLNGSSVPVWYAPLQATATVKLIDATTGKEIDADSNFVNKVVHYNDSISYNEPQNVMAPATDGTSGNTKISYIPVDPNVQTYSINDPKKTSEYVFEAYYVPTPKLTVVTNGQTASTLVSFDNSLKDNDESKSLTPDSAKKIGISTIVESDDRTKDRTIVAYTADQEKADLGTIADNYLLSDKYVAFPQIVADANNKYNLTPETSVTLTAKPVALNISIVSTDGKLNKDHDISVAGGTLLGSYTINLPETVNTSDATYKLEMKDGNTYKLDAETGIVSVTGTYNLNDVVMGDTGLTQMVEVKYIRQSVVTVQDVMTAAVEPGMLLDNQKYAPVQNLLSLIDETGRRLRVPDEMLNDVTVDSKVDLSTPGIYDVTFTPKNGQSVTAKTHVVEIKLNKITLHVGDKWSLADSFAGGTTYDKAEMTVKNVTLVSQPISTKTPASDMPVIVSYSAPYATKAINLDLIDEPVSTDSVANDAPLVDSRTRSVYAETFVNVIPRQATTPETPVTTPEKPATTPEKPATTPEKPATTPEKPATTPEKPATTPEKPATTPEKPATTPEKPATIPEKPATTPETPVTTPEKPATTPETPVTTPEKPVTTTEVPVTTPEKPVNVAETPTPVDQPTTPAQTPDVPAEPTTPTEPAQPVTVANVTSNVPTQPVLTPTATAQPTTPVSSDRPWDPIELLMTDDDNGQIITTTEIQGYTGNWVYIGNMVPAGYHLAPGQSDWILLNDVTPQTVHLVADAVDQTSTAATRTTVAPAATTQTLAPVAQQSVPATVVKKATAPTTKTTDETDQPAAAELPHTGELATTAAMGTGLALLTGLLSLFGLRRKQH</sequence>
<evidence type="ECO:0000256" key="4">
    <source>
        <dbReference type="ARBA" id="ARBA00023088"/>
    </source>
</evidence>
<evidence type="ECO:0000256" key="3">
    <source>
        <dbReference type="ARBA" id="ARBA00022729"/>
    </source>
</evidence>
<dbReference type="PROSITE" id="PS50847">
    <property type="entry name" value="GRAM_POS_ANCHORING"/>
    <property type="match status" value="1"/>
</dbReference>
<keyword evidence="1" id="KW-0134">Cell wall</keyword>
<feature type="region of interest" description="Disordered" evidence="5">
    <location>
        <begin position="221"/>
        <end position="240"/>
    </location>
</feature>
<feature type="signal peptide" evidence="7">
    <location>
        <begin position="1"/>
        <end position="44"/>
    </location>
</feature>
<evidence type="ECO:0000313" key="10">
    <source>
        <dbReference type="Proteomes" id="UP001152867"/>
    </source>
</evidence>
<dbReference type="RefSeq" id="WP_178943313.1">
    <property type="nucleotide sequence ID" value="NZ_JAIWJG010000003.1"/>
</dbReference>
<feature type="compositionally biased region" description="Low complexity" evidence="5">
    <location>
        <begin position="50"/>
        <end position="100"/>
    </location>
</feature>
<accession>A0ABT6DCX0</accession>
<dbReference type="SUPFAM" id="SSF49899">
    <property type="entry name" value="Concanavalin A-like lectins/glucanases"/>
    <property type="match status" value="1"/>
</dbReference>
<keyword evidence="6" id="KW-0812">Transmembrane</keyword>
<evidence type="ECO:0000313" key="9">
    <source>
        <dbReference type="EMBL" id="MDF9914590.1"/>
    </source>
</evidence>
<dbReference type="InterPro" id="IPR019931">
    <property type="entry name" value="LPXTG_anchor"/>
</dbReference>
<gene>
    <name evidence="9" type="ORF">NNA32_10045</name>
</gene>
<dbReference type="Gene3D" id="2.60.120.200">
    <property type="match status" value="1"/>
</dbReference>
<dbReference type="EMBL" id="JANDJP010000014">
    <property type="protein sequence ID" value="MDF9914590.1"/>
    <property type="molecule type" value="Genomic_DNA"/>
</dbReference>
<keyword evidence="6" id="KW-1133">Transmembrane helix</keyword>
<feature type="compositionally biased region" description="Polar residues" evidence="5">
    <location>
        <begin position="101"/>
        <end position="113"/>
    </location>
</feature>
<evidence type="ECO:0000256" key="2">
    <source>
        <dbReference type="ARBA" id="ARBA00022525"/>
    </source>
</evidence>
<feature type="region of interest" description="Disordered" evidence="5">
    <location>
        <begin position="1315"/>
        <end position="1461"/>
    </location>
</feature>
<feature type="compositionally biased region" description="Polar residues" evidence="5">
    <location>
        <begin position="221"/>
        <end position="233"/>
    </location>
</feature>
<keyword evidence="6" id="KW-0472">Membrane</keyword>
<feature type="transmembrane region" description="Helical" evidence="6">
    <location>
        <begin position="1625"/>
        <end position="1647"/>
    </location>
</feature>